<dbReference type="InterPro" id="IPR057135">
    <property type="entry name" value="At4g27190-like_LRR"/>
</dbReference>
<dbReference type="InterPro" id="IPR050905">
    <property type="entry name" value="Plant_NBS-LRR"/>
</dbReference>
<evidence type="ECO:0000313" key="5">
    <source>
        <dbReference type="Proteomes" id="UP000428333"/>
    </source>
</evidence>
<keyword evidence="5" id="KW-1185">Reference proteome</keyword>
<dbReference type="PANTHER" id="PTHR33463">
    <property type="entry name" value="NB-ARC DOMAIN-CONTAINING PROTEIN-RELATED"/>
    <property type="match status" value="1"/>
</dbReference>
<evidence type="ECO:0000313" key="4">
    <source>
        <dbReference type="EMBL" id="KAE9465794.1"/>
    </source>
</evidence>
<accession>A0A6A4MDX6</accession>
<name>A0A6A4MDX6_9ERIC</name>
<organism evidence="4 5">
    <name type="scientific">Rhododendron williamsianum</name>
    <dbReference type="NCBI Taxonomy" id="262921"/>
    <lineage>
        <taxon>Eukaryota</taxon>
        <taxon>Viridiplantae</taxon>
        <taxon>Streptophyta</taxon>
        <taxon>Embryophyta</taxon>
        <taxon>Tracheophyta</taxon>
        <taxon>Spermatophyta</taxon>
        <taxon>Magnoliopsida</taxon>
        <taxon>eudicotyledons</taxon>
        <taxon>Gunneridae</taxon>
        <taxon>Pentapetalae</taxon>
        <taxon>asterids</taxon>
        <taxon>Ericales</taxon>
        <taxon>Ericaceae</taxon>
        <taxon>Ericoideae</taxon>
        <taxon>Rhodoreae</taxon>
        <taxon>Rhododendron</taxon>
    </lineage>
</organism>
<feature type="non-terminal residue" evidence="4">
    <location>
        <position position="1"/>
    </location>
</feature>
<evidence type="ECO:0000259" key="3">
    <source>
        <dbReference type="Pfam" id="PF23247"/>
    </source>
</evidence>
<keyword evidence="1" id="KW-0611">Plant defense</keyword>
<gene>
    <name evidence="4" type="ORF">C3L33_02305</name>
</gene>
<dbReference type="InterPro" id="IPR032675">
    <property type="entry name" value="LRR_dom_sf"/>
</dbReference>
<reference evidence="4 5" key="1">
    <citation type="journal article" date="2019" name="Genome Biol. Evol.">
        <title>The Rhododendron genome and chromosomal organization provide insight into shared whole-genome duplications across the heath family (Ericaceae).</title>
        <authorList>
            <person name="Soza V.L."/>
            <person name="Lindsley D."/>
            <person name="Waalkes A."/>
            <person name="Ramage E."/>
            <person name="Patwardhan R.P."/>
            <person name="Burton J.N."/>
            <person name="Adey A."/>
            <person name="Kumar A."/>
            <person name="Qiu R."/>
            <person name="Shendure J."/>
            <person name="Hall B."/>
        </authorList>
    </citation>
    <scope>NUCLEOTIDE SEQUENCE [LARGE SCALE GENOMIC DNA]</scope>
    <source>
        <strain evidence="4">RSF 1966-606</strain>
    </source>
</reference>
<sequence length="449" mass="49819">MLDRLSCTSNTPAHGHLSSFLELSYNYVEDEEGKHLFLLCCLFEEDKSILLEDLARYTLGLSLLDGISEMRKARDRVFALVDDLKSRYLLLDGCNDLVRELVIGDWVKGIQRLKHLEIHDCDKTMFLVLLPAAPIPVVFPTLEELKLSMLPNLDGICCGPVPAGSFGKLTEIDVDNCGELRNLFLLPVLKELEVEDCGSLRNMFHFSMAGGLVNLQKLKIRNCLEMEVVVGGEEEIEDGQDDQLSQLSKIHISDCPGMDAFYLKELRNSSSSWFLLVDSKGKGIMQSKSSDNRHGAENRGSVVAGGGGTVEEVVPPTGKIITPNLRIFTYAELKSATRNFGPDTVLGEKDSGRFSRVGWIGRPWRRRSLASECRSPSRNVGVGKNSESARILSCVMRLKLQWNIRWELDSCLISTAICTSFILALDLESPEILSLGSNGNPVAYFHSMG</sequence>
<proteinExistence type="predicted"/>
<evidence type="ECO:0000256" key="2">
    <source>
        <dbReference type="SAM" id="MobiDB-lite"/>
    </source>
</evidence>
<feature type="domain" description="Disease resistance protein At4g27190-like leucine-rich repeats" evidence="3">
    <location>
        <begin position="88"/>
        <end position="184"/>
    </location>
</feature>
<feature type="domain" description="Disease resistance protein At4g27190-like leucine-rich repeats" evidence="3">
    <location>
        <begin position="187"/>
        <end position="223"/>
    </location>
</feature>
<comment type="caution">
    <text evidence="4">The sequence shown here is derived from an EMBL/GenBank/DDBJ whole genome shotgun (WGS) entry which is preliminary data.</text>
</comment>
<dbReference type="Proteomes" id="UP000428333">
    <property type="component" value="Linkage Group LG02"/>
</dbReference>
<dbReference type="Gene3D" id="3.80.10.10">
    <property type="entry name" value="Ribonuclease Inhibitor"/>
    <property type="match status" value="1"/>
</dbReference>
<dbReference type="OrthoDB" id="1898799at2759"/>
<dbReference type="Pfam" id="PF23247">
    <property type="entry name" value="LRR_RPS2"/>
    <property type="match status" value="2"/>
</dbReference>
<dbReference type="EMBL" id="QEFC01000229">
    <property type="protein sequence ID" value="KAE9465794.1"/>
    <property type="molecule type" value="Genomic_DNA"/>
</dbReference>
<dbReference type="SUPFAM" id="SSF52047">
    <property type="entry name" value="RNI-like"/>
    <property type="match status" value="1"/>
</dbReference>
<protein>
    <recommendedName>
        <fullName evidence="3">Disease resistance protein At4g27190-like leucine-rich repeats domain-containing protein</fullName>
    </recommendedName>
</protein>
<evidence type="ECO:0000256" key="1">
    <source>
        <dbReference type="ARBA" id="ARBA00022821"/>
    </source>
</evidence>
<dbReference type="AlphaFoldDB" id="A0A6A4MDX6"/>
<feature type="region of interest" description="Disordered" evidence="2">
    <location>
        <begin position="286"/>
        <end position="308"/>
    </location>
</feature>